<keyword evidence="2" id="KW-1185">Reference proteome</keyword>
<organism evidence="1 2">
    <name type="scientific">Camellia lanceoleosa</name>
    <dbReference type="NCBI Taxonomy" id="1840588"/>
    <lineage>
        <taxon>Eukaryota</taxon>
        <taxon>Viridiplantae</taxon>
        <taxon>Streptophyta</taxon>
        <taxon>Embryophyta</taxon>
        <taxon>Tracheophyta</taxon>
        <taxon>Spermatophyta</taxon>
        <taxon>Magnoliopsida</taxon>
        <taxon>eudicotyledons</taxon>
        <taxon>Gunneridae</taxon>
        <taxon>Pentapetalae</taxon>
        <taxon>asterids</taxon>
        <taxon>Ericales</taxon>
        <taxon>Theaceae</taxon>
        <taxon>Camellia</taxon>
    </lineage>
</organism>
<name>A0ACC0GB29_9ERIC</name>
<evidence type="ECO:0000313" key="1">
    <source>
        <dbReference type="EMBL" id="KAI7997774.1"/>
    </source>
</evidence>
<evidence type="ECO:0000313" key="2">
    <source>
        <dbReference type="Proteomes" id="UP001060215"/>
    </source>
</evidence>
<comment type="caution">
    <text evidence="1">The sequence shown here is derived from an EMBL/GenBank/DDBJ whole genome shotgun (WGS) entry which is preliminary data.</text>
</comment>
<reference evidence="1 2" key="1">
    <citation type="journal article" date="2022" name="Plant J.">
        <title>Chromosome-level genome of Camellia lanceoleosa provides a valuable resource for understanding genome evolution and self-incompatibility.</title>
        <authorList>
            <person name="Gong W."/>
            <person name="Xiao S."/>
            <person name="Wang L."/>
            <person name="Liao Z."/>
            <person name="Chang Y."/>
            <person name="Mo W."/>
            <person name="Hu G."/>
            <person name="Li W."/>
            <person name="Zhao G."/>
            <person name="Zhu H."/>
            <person name="Hu X."/>
            <person name="Ji K."/>
            <person name="Xiang X."/>
            <person name="Song Q."/>
            <person name="Yuan D."/>
            <person name="Jin S."/>
            <person name="Zhang L."/>
        </authorList>
    </citation>
    <scope>NUCLEOTIDE SEQUENCE [LARGE SCALE GENOMIC DNA]</scope>
    <source>
        <strain evidence="1">SQ_2022a</strain>
    </source>
</reference>
<protein>
    <submittedName>
        <fullName evidence="1">GPN-loop GTPase QQT2</fullName>
    </submittedName>
</protein>
<accession>A0ACC0GB29</accession>
<gene>
    <name evidence="1" type="ORF">LOK49_LG10G02354</name>
</gene>
<proteinExistence type="predicted"/>
<dbReference type="Proteomes" id="UP001060215">
    <property type="component" value="Chromosome 10"/>
</dbReference>
<dbReference type="EMBL" id="CM045767">
    <property type="protein sequence ID" value="KAI7997774.1"/>
    <property type="molecule type" value="Genomic_DNA"/>
</dbReference>
<sequence>MSNMLYACSILYKTRLPLVLAFNKTDMAQQQFALEIVKPFAFVFWFYLLLVNYLCGYFGDEMVPTTALIKDLVIGTDASKMTKLKGIESKNINAWETNKLDLKNPDRMVLPASLGWKERAIEENLRKTLKPFLTETPFSSPSKRINSHRPRKMDIDSDSINSNSKTPEEAVSTMQMDSNGSSNT</sequence>